<reference evidence="2 3" key="1">
    <citation type="submission" date="2022-02" db="EMBL/GenBank/DDBJ databases">
        <title>Comparative genomics of the first Antarctic Pseudomonas spp. capable of biotransforming 2,4,6-Trinitrotoluene.</title>
        <authorList>
            <person name="Cabrera M.A."/>
            <person name="Marquez S.L."/>
            <person name="Perez-Donoso J.M."/>
        </authorList>
    </citation>
    <scope>NUCLEOTIDE SEQUENCE [LARGE SCALE GENOMIC DNA]</scope>
    <source>
        <strain evidence="2 3">TNT11</strain>
    </source>
</reference>
<keyword evidence="1" id="KW-0472">Membrane</keyword>
<accession>A0ABT0EKM4</accession>
<evidence type="ECO:0000256" key="1">
    <source>
        <dbReference type="SAM" id="Phobius"/>
    </source>
</evidence>
<dbReference type="EMBL" id="JAKNRV010000182">
    <property type="protein sequence ID" value="MCK1786179.1"/>
    <property type="molecule type" value="Genomic_DNA"/>
</dbReference>
<keyword evidence="3" id="KW-1185">Reference proteome</keyword>
<name>A0ABT0EKM4_9PSED</name>
<gene>
    <name evidence="2" type="ORF">L9Z73_18035</name>
</gene>
<keyword evidence="1" id="KW-0812">Transmembrane</keyword>
<dbReference type="Proteomes" id="UP001317085">
    <property type="component" value="Unassembled WGS sequence"/>
</dbReference>
<organism evidence="2 3">
    <name type="scientific">Pseudomonas emilianonis</name>
    <dbReference type="NCBI Taxonomy" id="2915812"/>
    <lineage>
        <taxon>Bacteria</taxon>
        <taxon>Pseudomonadati</taxon>
        <taxon>Pseudomonadota</taxon>
        <taxon>Gammaproteobacteria</taxon>
        <taxon>Pseudomonadales</taxon>
        <taxon>Pseudomonadaceae</taxon>
        <taxon>Pseudomonas</taxon>
    </lineage>
</organism>
<protein>
    <submittedName>
        <fullName evidence="2">Uncharacterized protein</fullName>
    </submittedName>
</protein>
<sequence>MEVSNADVGPESGSAAPQDDTYSGMATFLCSSKTNGRIDIAGVCEILAASEAFSFALNNRGRIYFKESGRLKSQMLDIETSITGLGMKVSGHSDFLDANPGDSNRYALSNALDLLLSDKKLFNAAFGFPAESARVFMRPIAIRSEGDEGYELIVPYIRVYVGGIISISLPTVLGFESATVRDVVYNEVNKSMRNIDSVLCERELHLACTECQISQMPLRERLAQRKEFEVMISSALNAPDQIEFADEKLTVYELVNTNQFTLTDLARNLLSVVARAVNLGVLRTRIHWLRRQYHDDSIGEYWHGKPIIYVSSHTRQKNSSAENWVTHRSLVNSVMTRVHLTEDITHTDLTHVDMRNFDDFNNFYSESVSLMLASAQVDPQIEKHDSYTFNNLVSDIQVLNEAAHFIQIFYSYASIGINRCKTAIDVARLELKVLKFEESLLSAHKYGEIAKYMGEVKKGYHLTTVYEILCKKIETVRKSLELDEKIASESYTRRITIIFGIIASATLSPELMQPLAKILGLTYGESIDKIIGIIASVVGVATFLLVVNYVFKSNKFIARMIGRD</sequence>
<comment type="caution">
    <text evidence="2">The sequence shown here is derived from an EMBL/GenBank/DDBJ whole genome shotgun (WGS) entry which is preliminary data.</text>
</comment>
<evidence type="ECO:0000313" key="2">
    <source>
        <dbReference type="EMBL" id="MCK1786179.1"/>
    </source>
</evidence>
<evidence type="ECO:0000313" key="3">
    <source>
        <dbReference type="Proteomes" id="UP001317085"/>
    </source>
</evidence>
<dbReference type="RefSeq" id="WP_247403600.1">
    <property type="nucleotide sequence ID" value="NZ_JAKNRV010000182.1"/>
</dbReference>
<feature type="transmembrane region" description="Helical" evidence="1">
    <location>
        <begin position="530"/>
        <end position="551"/>
    </location>
</feature>
<keyword evidence="1" id="KW-1133">Transmembrane helix</keyword>
<proteinExistence type="predicted"/>